<protein>
    <recommendedName>
        <fullName evidence="3">DUF3047 domain-containing protein</fullName>
    </recommendedName>
</protein>
<evidence type="ECO:0008006" key="3">
    <source>
        <dbReference type="Google" id="ProtNLM"/>
    </source>
</evidence>
<proteinExistence type="predicted"/>
<reference evidence="1 2" key="1">
    <citation type="submission" date="2017-01" db="EMBL/GenBank/DDBJ databases">
        <title>The complete genome sequence of a sulfur-oxidizing marine bacterium Thioclava sp. 25B10_4T.</title>
        <authorList>
            <person name="Liu Y."/>
            <person name="Lai Q."/>
            <person name="Shao Z."/>
        </authorList>
    </citation>
    <scope>NUCLEOTIDE SEQUENCE [LARGE SCALE GENOMIC DNA]</scope>
    <source>
        <strain evidence="1 2">25B10_4</strain>
    </source>
</reference>
<gene>
    <name evidence="1" type="ORF">BMG03_09140</name>
</gene>
<evidence type="ECO:0000313" key="1">
    <source>
        <dbReference type="EMBL" id="AQS47954.1"/>
    </source>
</evidence>
<dbReference type="Proteomes" id="UP000185622">
    <property type="component" value="Chromosome"/>
</dbReference>
<sequence>MRRLSIAFLASSFCVGLMPGLAPASIFGGWTEQRFSLFSSNDWEQSPNGVEMRSDGAVSLIWRALPQADWGARKAAWQWSVSQSVPPTKLDRKGGDDRDLSLYFVFMPEAVARANQGAGIRKLLAVKEARVLMYVWGGAHGRGALLPSPYLGARGKTVVLRPAGTGSHSESVDLARDYQRAFGGQPTQLVGLALSGDSDDTDSAIRARISGLKLN</sequence>
<evidence type="ECO:0000313" key="2">
    <source>
        <dbReference type="Proteomes" id="UP000185622"/>
    </source>
</evidence>
<dbReference type="EMBL" id="CP019437">
    <property type="protein sequence ID" value="AQS47954.1"/>
    <property type="molecule type" value="Genomic_DNA"/>
</dbReference>
<name>A0ABM6IGT0_9RHOB</name>
<keyword evidence="2" id="KW-1185">Reference proteome</keyword>
<dbReference type="InterPro" id="IPR021409">
    <property type="entry name" value="DUF3047"/>
</dbReference>
<organism evidence="1 2">
    <name type="scientific">Thioclava nitratireducens</name>
    <dbReference type="NCBI Taxonomy" id="1915078"/>
    <lineage>
        <taxon>Bacteria</taxon>
        <taxon>Pseudomonadati</taxon>
        <taxon>Pseudomonadota</taxon>
        <taxon>Alphaproteobacteria</taxon>
        <taxon>Rhodobacterales</taxon>
        <taxon>Paracoccaceae</taxon>
        <taxon>Thioclava</taxon>
    </lineage>
</organism>
<accession>A0ABM6IGT0</accession>
<dbReference type="Pfam" id="PF11249">
    <property type="entry name" value="DUF3047"/>
    <property type="match status" value="1"/>
</dbReference>
<dbReference type="RefSeq" id="WP_075774629.1">
    <property type="nucleotide sequence ID" value="NZ_CP019437.1"/>
</dbReference>